<dbReference type="Gene3D" id="2.60.120.330">
    <property type="entry name" value="B-lactam Antibiotic, Isopenicillin N Synthase, Chain"/>
    <property type="match status" value="1"/>
</dbReference>
<evidence type="ECO:0000313" key="5">
    <source>
        <dbReference type="Proteomes" id="UP001358586"/>
    </source>
</evidence>
<dbReference type="SUPFAM" id="SSF51197">
    <property type="entry name" value="Clavaminate synthase-like"/>
    <property type="match status" value="1"/>
</dbReference>
<name>A0ABR0MD19_GOSAR</name>
<dbReference type="InterPro" id="IPR005123">
    <property type="entry name" value="Oxoglu/Fe-dep_dioxygenase_dom"/>
</dbReference>
<keyword evidence="1" id="KW-0479">Metal-binding</keyword>
<evidence type="ECO:0000259" key="3">
    <source>
        <dbReference type="PROSITE" id="PS51471"/>
    </source>
</evidence>
<comment type="caution">
    <text evidence="4">The sequence shown here is derived from an EMBL/GenBank/DDBJ whole genome shotgun (WGS) entry which is preliminary data.</text>
</comment>
<sequence>MGLPPHSDHGLLTLLIQNQIGGLQVQHKGKWVNIDPIPNSFLTNIGDHIEILSNGKYKSVLHRAVVNNRDVRISIAVPHGPALDAIVSPDSKLVENVGNPPAYGAMKYKEYLELQQGTMLNGKSCLERIRNRV</sequence>
<gene>
    <name evidence="4" type="ORF">PVK06_046615</name>
</gene>
<dbReference type="Pfam" id="PF03171">
    <property type="entry name" value="2OG-FeII_Oxy"/>
    <property type="match status" value="1"/>
</dbReference>
<keyword evidence="2" id="KW-0408">Iron</keyword>
<feature type="domain" description="Fe2OG dioxygenase" evidence="3">
    <location>
        <begin position="1"/>
        <end position="81"/>
    </location>
</feature>
<evidence type="ECO:0000313" key="4">
    <source>
        <dbReference type="EMBL" id="KAK5770465.1"/>
    </source>
</evidence>
<proteinExistence type="predicted"/>
<dbReference type="Proteomes" id="UP001358586">
    <property type="component" value="Chromosome 13"/>
</dbReference>
<accession>A0ABR0MD19</accession>
<keyword evidence="5" id="KW-1185">Reference proteome</keyword>
<dbReference type="PANTHER" id="PTHR47991">
    <property type="entry name" value="OXOGLUTARATE/IRON-DEPENDENT DIOXYGENASE"/>
    <property type="match status" value="1"/>
</dbReference>
<dbReference type="InterPro" id="IPR050295">
    <property type="entry name" value="Plant_2OG-oxidoreductases"/>
</dbReference>
<dbReference type="EMBL" id="JARKNE010000013">
    <property type="protein sequence ID" value="KAK5770465.1"/>
    <property type="molecule type" value="Genomic_DNA"/>
</dbReference>
<organism evidence="4 5">
    <name type="scientific">Gossypium arboreum</name>
    <name type="common">Tree cotton</name>
    <name type="synonym">Gossypium nanking</name>
    <dbReference type="NCBI Taxonomy" id="29729"/>
    <lineage>
        <taxon>Eukaryota</taxon>
        <taxon>Viridiplantae</taxon>
        <taxon>Streptophyta</taxon>
        <taxon>Embryophyta</taxon>
        <taxon>Tracheophyta</taxon>
        <taxon>Spermatophyta</taxon>
        <taxon>Magnoliopsida</taxon>
        <taxon>eudicotyledons</taxon>
        <taxon>Gunneridae</taxon>
        <taxon>Pentapetalae</taxon>
        <taxon>rosids</taxon>
        <taxon>malvids</taxon>
        <taxon>Malvales</taxon>
        <taxon>Malvaceae</taxon>
        <taxon>Malvoideae</taxon>
        <taxon>Gossypium</taxon>
    </lineage>
</organism>
<dbReference type="InterPro" id="IPR044861">
    <property type="entry name" value="IPNS-like_FE2OG_OXY"/>
</dbReference>
<dbReference type="PROSITE" id="PS51471">
    <property type="entry name" value="FE2OG_OXY"/>
    <property type="match status" value="1"/>
</dbReference>
<reference evidence="4 5" key="1">
    <citation type="submission" date="2023-03" db="EMBL/GenBank/DDBJ databases">
        <title>WGS of Gossypium arboreum.</title>
        <authorList>
            <person name="Yu D."/>
        </authorList>
    </citation>
    <scope>NUCLEOTIDE SEQUENCE [LARGE SCALE GENOMIC DNA]</scope>
    <source>
        <tissue evidence="4">Leaf</tissue>
    </source>
</reference>
<evidence type="ECO:0000256" key="2">
    <source>
        <dbReference type="ARBA" id="ARBA00023004"/>
    </source>
</evidence>
<evidence type="ECO:0000256" key="1">
    <source>
        <dbReference type="ARBA" id="ARBA00022723"/>
    </source>
</evidence>
<dbReference type="InterPro" id="IPR027443">
    <property type="entry name" value="IPNS-like_sf"/>
</dbReference>
<protein>
    <recommendedName>
        <fullName evidence="3">Fe2OG dioxygenase domain-containing protein</fullName>
    </recommendedName>
</protein>